<dbReference type="AlphaFoldDB" id="A0A7J6PVR1"/>
<feature type="non-terminal residue" evidence="2">
    <location>
        <position position="104"/>
    </location>
</feature>
<comment type="caution">
    <text evidence="2">The sequence shown here is derived from an EMBL/GenBank/DDBJ whole genome shotgun (WGS) entry which is preliminary data.</text>
</comment>
<feature type="chain" id="PRO_5029534115" evidence="1">
    <location>
        <begin position="20"/>
        <end position="104"/>
    </location>
</feature>
<feature type="signal peptide" evidence="1">
    <location>
        <begin position="1"/>
        <end position="19"/>
    </location>
</feature>
<accession>A0A7J6PVR1</accession>
<evidence type="ECO:0000256" key="1">
    <source>
        <dbReference type="SAM" id="SignalP"/>
    </source>
</evidence>
<feature type="non-terminal residue" evidence="2">
    <location>
        <position position="1"/>
    </location>
</feature>
<proteinExistence type="predicted"/>
<sequence>VFMVLLVTVLPILFGINLSLVISGEETRLKAELTPEQMNSMNALIGINVTAPEPRTSVEVFSDLVEIENHATQQQSPFQLSVELTDWNVRVVSHVIQASPKPVW</sequence>
<organism evidence="2 3">
    <name type="scientific">Perkinsus olseni</name>
    <name type="common">Perkinsus atlanticus</name>
    <dbReference type="NCBI Taxonomy" id="32597"/>
    <lineage>
        <taxon>Eukaryota</taxon>
        <taxon>Sar</taxon>
        <taxon>Alveolata</taxon>
        <taxon>Perkinsozoa</taxon>
        <taxon>Perkinsea</taxon>
        <taxon>Perkinsida</taxon>
        <taxon>Perkinsidae</taxon>
        <taxon>Perkinsus</taxon>
    </lineage>
</organism>
<evidence type="ECO:0000313" key="2">
    <source>
        <dbReference type="EMBL" id="KAF4699731.1"/>
    </source>
</evidence>
<evidence type="ECO:0000313" key="3">
    <source>
        <dbReference type="Proteomes" id="UP000574390"/>
    </source>
</evidence>
<name>A0A7J6PVR1_PEROL</name>
<protein>
    <submittedName>
        <fullName evidence="2">Uncharacterized protein</fullName>
    </submittedName>
</protein>
<dbReference type="Proteomes" id="UP000574390">
    <property type="component" value="Unassembled WGS sequence"/>
</dbReference>
<reference evidence="2 3" key="1">
    <citation type="submission" date="2020-04" db="EMBL/GenBank/DDBJ databases">
        <title>Perkinsus olseni comparative genomics.</title>
        <authorList>
            <person name="Bogema D.R."/>
        </authorList>
    </citation>
    <scope>NUCLEOTIDE SEQUENCE [LARGE SCALE GENOMIC DNA]</scope>
    <source>
        <strain evidence="2">ATCC PRA-205</strain>
    </source>
</reference>
<keyword evidence="1" id="KW-0732">Signal</keyword>
<gene>
    <name evidence="2" type="ORF">FOZ62_011255</name>
</gene>
<dbReference type="EMBL" id="JABANM010034376">
    <property type="protein sequence ID" value="KAF4699731.1"/>
    <property type="molecule type" value="Genomic_DNA"/>
</dbReference>